<evidence type="ECO:0000313" key="2">
    <source>
        <dbReference type="EMBL" id="THV18569.1"/>
    </source>
</evidence>
<dbReference type="CDD" id="cd00146">
    <property type="entry name" value="PKD"/>
    <property type="match status" value="1"/>
</dbReference>
<proteinExistence type="predicted"/>
<dbReference type="InterPro" id="IPR000601">
    <property type="entry name" value="PKD_dom"/>
</dbReference>
<sequence>MGGACGRVVACTTRSGSRGVLHDVTVDGEAAGRQCIGDEEASDAAVVTPGLVQRAMRRLAWPASPLTVQPPDGLTLVNFDTNFYTTGTEPVTRAVTLLGQQITIEATPIEYAWHFGDGEVRRTAEAGAPYPDLRITHSYLRKDTYDVRLDTTYGGRFRVDNGPWQDIPGTVTITGTPQSLRAIEARPTLVGY</sequence>
<dbReference type="Pfam" id="PF00801">
    <property type="entry name" value="PKD"/>
    <property type="match status" value="1"/>
</dbReference>
<comment type="caution">
    <text evidence="2">The sequence shown here is derived from an EMBL/GenBank/DDBJ whole genome shotgun (WGS) entry which is preliminary data.</text>
</comment>
<protein>
    <recommendedName>
        <fullName evidence="1">PKD domain-containing protein</fullName>
    </recommendedName>
</protein>
<dbReference type="InterPro" id="IPR013783">
    <property type="entry name" value="Ig-like_fold"/>
</dbReference>
<name>A0A4S8NTZ1_9ACTN</name>
<reference evidence="2 3" key="1">
    <citation type="journal article" date="2009" name="Int. J. Syst. Evol. Microbiol.">
        <title>Nocardioides caeni sp. nov., isolated from wastewater.</title>
        <authorList>
            <person name="Yoon J.H."/>
            <person name="Kang S.J."/>
            <person name="Park S."/>
            <person name="Kim W."/>
            <person name="Oh T.K."/>
        </authorList>
    </citation>
    <scope>NUCLEOTIDE SEQUENCE [LARGE SCALE GENOMIC DNA]</scope>
    <source>
        <strain evidence="2 3">DSM 23134</strain>
    </source>
</reference>
<evidence type="ECO:0000259" key="1">
    <source>
        <dbReference type="PROSITE" id="PS50093"/>
    </source>
</evidence>
<organism evidence="2 3">
    <name type="scientific">Nocardioides caeni</name>
    <dbReference type="NCBI Taxonomy" id="574700"/>
    <lineage>
        <taxon>Bacteria</taxon>
        <taxon>Bacillati</taxon>
        <taxon>Actinomycetota</taxon>
        <taxon>Actinomycetes</taxon>
        <taxon>Propionibacteriales</taxon>
        <taxon>Nocardioidaceae</taxon>
        <taxon>Nocardioides</taxon>
    </lineage>
</organism>
<dbReference type="InterPro" id="IPR035986">
    <property type="entry name" value="PKD_dom_sf"/>
</dbReference>
<dbReference type="Proteomes" id="UP000307087">
    <property type="component" value="Unassembled WGS sequence"/>
</dbReference>
<dbReference type="EMBL" id="STGW01000001">
    <property type="protein sequence ID" value="THV18569.1"/>
    <property type="molecule type" value="Genomic_DNA"/>
</dbReference>
<dbReference type="PROSITE" id="PS50093">
    <property type="entry name" value="PKD"/>
    <property type="match status" value="1"/>
</dbReference>
<dbReference type="SUPFAM" id="SSF49299">
    <property type="entry name" value="PKD domain"/>
    <property type="match status" value="1"/>
</dbReference>
<feature type="domain" description="PKD" evidence="1">
    <location>
        <begin position="107"/>
        <end position="152"/>
    </location>
</feature>
<gene>
    <name evidence="2" type="ORF">E9934_02865</name>
</gene>
<dbReference type="AlphaFoldDB" id="A0A4S8NTZ1"/>
<accession>A0A4S8NTZ1</accession>
<evidence type="ECO:0000313" key="3">
    <source>
        <dbReference type="Proteomes" id="UP000307087"/>
    </source>
</evidence>
<dbReference type="GO" id="GO:0005975">
    <property type="term" value="P:carbohydrate metabolic process"/>
    <property type="evidence" value="ECO:0007669"/>
    <property type="project" value="UniProtKB-ARBA"/>
</dbReference>
<keyword evidence="3" id="KW-1185">Reference proteome</keyword>
<dbReference type="Gene3D" id="2.60.40.10">
    <property type="entry name" value="Immunoglobulins"/>
    <property type="match status" value="1"/>
</dbReference>